<feature type="non-terminal residue" evidence="1">
    <location>
        <position position="152"/>
    </location>
</feature>
<protein>
    <submittedName>
        <fullName evidence="1">Uncharacterized protein</fullName>
    </submittedName>
</protein>
<sequence length="152" mass="16944">SGQYRAAEAQLAPVLRDPRSRLFRAALLTRWHIELTLAFTHAPGSTPRRQAIRRLRPLLAQLLEEGRWPAAQWRRLAHEAFAIGAYALCAKAWLAAARRDPAAARPDQEAAARAWAADGRSARGGRLLLTLAAHSHDPVRQRAFFLQGMGWI</sequence>
<evidence type="ECO:0000313" key="1">
    <source>
        <dbReference type="EMBL" id="EQD79895.1"/>
    </source>
</evidence>
<dbReference type="EMBL" id="AUZX01001112">
    <property type="protein sequence ID" value="EQD79895.1"/>
    <property type="molecule type" value="Genomic_DNA"/>
</dbReference>
<proteinExistence type="predicted"/>
<comment type="caution">
    <text evidence="1">The sequence shown here is derived from an EMBL/GenBank/DDBJ whole genome shotgun (WGS) entry which is preliminary data.</text>
</comment>
<name>T1DCU1_9ZZZZ</name>
<dbReference type="AlphaFoldDB" id="T1DCU1"/>
<gene>
    <name evidence="1" type="ORF">B1A_01458</name>
</gene>
<organism evidence="1">
    <name type="scientific">mine drainage metagenome</name>
    <dbReference type="NCBI Taxonomy" id="410659"/>
    <lineage>
        <taxon>unclassified sequences</taxon>
        <taxon>metagenomes</taxon>
        <taxon>ecological metagenomes</taxon>
    </lineage>
</organism>
<reference evidence="1" key="2">
    <citation type="journal article" date="2014" name="ISME J.">
        <title>Microbial stratification in low pH oxic and suboxic macroscopic growths along an acid mine drainage.</title>
        <authorList>
            <person name="Mendez-Garcia C."/>
            <person name="Mesa V."/>
            <person name="Sprenger R.R."/>
            <person name="Richter M."/>
            <person name="Diez M.S."/>
            <person name="Solano J."/>
            <person name="Bargiela R."/>
            <person name="Golyshina O.V."/>
            <person name="Manteca A."/>
            <person name="Ramos J.L."/>
            <person name="Gallego J.R."/>
            <person name="Llorente I."/>
            <person name="Martins Dos Santos V.A."/>
            <person name="Jensen O.N."/>
            <person name="Pelaez A.I."/>
            <person name="Sanchez J."/>
            <person name="Ferrer M."/>
        </authorList>
    </citation>
    <scope>NUCLEOTIDE SEQUENCE</scope>
</reference>
<feature type="non-terminal residue" evidence="1">
    <location>
        <position position="1"/>
    </location>
</feature>
<reference evidence="1" key="1">
    <citation type="submission" date="2013-08" db="EMBL/GenBank/DDBJ databases">
        <authorList>
            <person name="Mendez C."/>
            <person name="Richter M."/>
            <person name="Ferrer M."/>
            <person name="Sanchez J."/>
        </authorList>
    </citation>
    <scope>NUCLEOTIDE SEQUENCE</scope>
</reference>
<accession>T1DCU1</accession>